<dbReference type="Pfam" id="PF13458">
    <property type="entry name" value="Peripla_BP_6"/>
    <property type="match status" value="1"/>
</dbReference>
<dbReference type="PANTHER" id="PTHR30483">
    <property type="entry name" value="LEUCINE-SPECIFIC-BINDING PROTEIN"/>
    <property type="match status" value="1"/>
</dbReference>
<dbReference type="Gene3D" id="3.40.50.2300">
    <property type="match status" value="1"/>
</dbReference>
<proteinExistence type="predicted"/>
<dbReference type="InterPro" id="IPR028081">
    <property type="entry name" value="Leu-bd"/>
</dbReference>
<evidence type="ECO:0000259" key="2">
    <source>
        <dbReference type="Pfam" id="PF13458"/>
    </source>
</evidence>
<protein>
    <recommendedName>
        <fullName evidence="2">Leucine-binding protein domain-containing protein</fullName>
    </recommendedName>
</protein>
<evidence type="ECO:0000256" key="1">
    <source>
        <dbReference type="ARBA" id="ARBA00022729"/>
    </source>
</evidence>
<sequence>MKIFSTTVLLAALTMSTAAFAADKPELRIGSVVAMTGPASALGLPEKNGLDLLEEQIAADASLPFKIKFVTYDDASDPTKAVNAVRKLITEDKVHVVICCTTTPTSMAILETIAQAQVPNISLALAASVIEPVQDRKWVFKTPSTDKGEFRP</sequence>
<evidence type="ECO:0000313" key="3">
    <source>
        <dbReference type="EMBL" id="GAH40992.1"/>
    </source>
</evidence>
<dbReference type="SUPFAM" id="SSF53822">
    <property type="entry name" value="Periplasmic binding protein-like I"/>
    <property type="match status" value="1"/>
</dbReference>
<dbReference type="AlphaFoldDB" id="X1F7U7"/>
<gene>
    <name evidence="3" type="ORF">S03H2_24708</name>
</gene>
<dbReference type="EMBL" id="BARU01013800">
    <property type="protein sequence ID" value="GAH40992.1"/>
    <property type="molecule type" value="Genomic_DNA"/>
</dbReference>
<feature type="domain" description="Leucine-binding protein" evidence="2">
    <location>
        <begin position="27"/>
        <end position="142"/>
    </location>
</feature>
<organism evidence="3">
    <name type="scientific">marine sediment metagenome</name>
    <dbReference type="NCBI Taxonomy" id="412755"/>
    <lineage>
        <taxon>unclassified sequences</taxon>
        <taxon>metagenomes</taxon>
        <taxon>ecological metagenomes</taxon>
    </lineage>
</organism>
<reference evidence="3" key="1">
    <citation type="journal article" date="2014" name="Front. Microbiol.">
        <title>High frequency of phylogenetically diverse reductive dehalogenase-homologous genes in deep subseafloor sedimentary metagenomes.</title>
        <authorList>
            <person name="Kawai M."/>
            <person name="Futagami T."/>
            <person name="Toyoda A."/>
            <person name="Takaki Y."/>
            <person name="Nishi S."/>
            <person name="Hori S."/>
            <person name="Arai W."/>
            <person name="Tsubouchi T."/>
            <person name="Morono Y."/>
            <person name="Uchiyama I."/>
            <person name="Ito T."/>
            <person name="Fujiyama A."/>
            <person name="Inagaki F."/>
            <person name="Takami H."/>
        </authorList>
    </citation>
    <scope>NUCLEOTIDE SEQUENCE</scope>
    <source>
        <strain evidence="3">Expedition CK06-06</strain>
    </source>
</reference>
<keyword evidence="1" id="KW-0732">Signal</keyword>
<comment type="caution">
    <text evidence="3">The sequence shown here is derived from an EMBL/GenBank/DDBJ whole genome shotgun (WGS) entry which is preliminary data.</text>
</comment>
<dbReference type="InterPro" id="IPR051010">
    <property type="entry name" value="BCAA_transport"/>
</dbReference>
<feature type="non-terminal residue" evidence="3">
    <location>
        <position position="152"/>
    </location>
</feature>
<dbReference type="PANTHER" id="PTHR30483:SF38">
    <property type="entry name" value="BLR7848 PROTEIN"/>
    <property type="match status" value="1"/>
</dbReference>
<name>X1F7U7_9ZZZZ</name>
<dbReference type="InterPro" id="IPR028082">
    <property type="entry name" value="Peripla_BP_I"/>
</dbReference>
<accession>X1F7U7</accession>